<evidence type="ECO:0000313" key="2">
    <source>
        <dbReference type="EMBL" id="KAE8972943.1"/>
    </source>
</evidence>
<dbReference type="OrthoDB" id="10284119at2759"/>
<name>A0A6A3HYD9_9STRA</name>
<dbReference type="Proteomes" id="UP000435112">
    <property type="component" value="Unassembled WGS sequence"/>
</dbReference>
<dbReference type="EMBL" id="QXFU01000999">
    <property type="protein sequence ID" value="KAE9013777.1"/>
    <property type="molecule type" value="Genomic_DNA"/>
</dbReference>
<reference evidence="4 5" key="1">
    <citation type="submission" date="2018-09" db="EMBL/GenBank/DDBJ databases">
        <title>Genomic investigation of the strawberry pathogen Phytophthora fragariae indicates pathogenicity is determined by transcriptional variation in three key races.</title>
        <authorList>
            <person name="Adams T.M."/>
            <person name="Armitage A.D."/>
            <person name="Sobczyk M.K."/>
            <person name="Bates H.J."/>
            <person name="Dunwell J.M."/>
            <person name="Nellist C.F."/>
            <person name="Harrison R.J."/>
        </authorList>
    </citation>
    <scope>NUCLEOTIDE SEQUENCE [LARGE SCALE GENOMIC DNA]</scope>
    <source>
        <strain evidence="2 4">SCRP249</strain>
        <strain evidence="3 5">SCRP324</strain>
    </source>
</reference>
<organism evidence="2 4">
    <name type="scientific">Phytophthora rubi</name>
    <dbReference type="NCBI Taxonomy" id="129364"/>
    <lineage>
        <taxon>Eukaryota</taxon>
        <taxon>Sar</taxon>
        <taxon>Stramenopiles</taxon>
        <taxon>Oomycota</taxon>
        <taxon>Peronosporomycetes</taxon>
        <taxon>Peronosporales</taxon>
        <taxon>Peronosporaceae</taxon>
        <taxon>Phytophthora</taxon>
    </lineage>
</organism>
<evidence type="ECO:0000256" key="1">
    <source>
        <dbReference type="SAM" id="SignalP"/>
    </source>
</evidence>
<dbReference type="Proteomes" id="UP000429607">
    <property type="component" value="Unassembled WGS sequence"/>
</dbReference>
<proteinExistence type="predicted"/>
<comment type="caution">
    <text evidence="2">The sequence shown here is derived from an EMBL/GenBank/DDBJ whole genome shotgun (WGS) entry which is preliminary data.</text>
</comment>
<dbReference type="EMBL" id="QXFV01003917">
    <property type="protein sequence ID" value="KAE8972943.1"/>
    <property type="molecule type" value="Genomic_DNA"/>
</dbReference>
<evidence type="ECO:0000313" key="3">
    <source>
        <dbReference type="EMBL" id="KAE9013777.1"/>
    </source>
</evidence>
<evidence type="ECO:0008006" key="6">
    <source>
        <dbReference type="Google" id="ProtNLM"/>
    </source>
</evidence>
<dbReference type="AlphaFoldDB" id="A0A6A3HYD9"/>
<keyword evidence="1" id="KW-0732">Signal</keyword>
<feature type="signal peptide" evidence="1">
    <location>
        <begin position="1"/>
        <end position="22"/>
    </location>
</feature>
<evidence type="ECO:0000313" key="4">
    <source>
        <dbReference type="Proteomes" id="UP000429607"/>
    </source>
</evidence>
<gene>
    <name evidence="2" type="ORF">PR001_g26454</name>
    <name evidence="3" type="ORF">PR002_g14415</name>
</gene>
<accession>A0A6A3HYD9</accession>
<sequence length="126" mass="13717">MGLEFWLSLFLDALFRSNTLNAVAFGANSILINTLHMQTKTCQGGGRSASFGAHPNKDRKILWRAARSPLGVRLFSVVLAFRDLRCSASPLGSELSDWLSLVKVTHGVSNLVITCQQASDHMSADP</sequence>
<evidence type="ECO:0000313" key="5">
    <source>
        <dbReference type="Proteomes" id="UP000435112"/>
    </source>
</evidence>
<protein>
    <recommendedName>
        <fullName evidence="6">Secreted protein</fullName>
    </recommendedName>
</protein>
<feature type="chain" id="PRO_5036164241" description="Secreted protein" evidence="1">
    <location>
        <begin position="23"/>
        <end position="126"/>
    </location>
</feature>